<name>A0A6C0LMC5_9ZZZZ</name>
<proteinExistence type="predicted"/>
<evidence type="ECO:0000313" key="2">
    <source>
        <dbReference type="EMBL" id="QHU32076.1"/>
    </source>
</evidence>
<feature type="region of interest" description="Disordered" evidence="1">
    <location>
        <begin position="146"/>
        <end position="172"/>
    </location>
</feature>
<sequence>MAQDPEDLVPELGDWVTIISDAYKTTSGRIIFRDGALIRIRPTQSSNTGVDFPLDPETGLFQEALGVQEVLIHEKRKDPHFSLQLSVVEGEILEIFSVDGTPVGEAVIARIVATAEEDGIVLDNGTELNFQFIGSVAPNDILRPRAAPENVAPPENNSSSNAESVAEETEEVFPELDYDTLPAALVEEIPSEEQTFSDSVQREDMFVSLLVDVPLKKQRDPKVMQNLYRTTDLLLAMKNSVVVRDEAGAVIPNTSTSYVVDSLQDILDRNRSGDSLRAFLPVMAVKKVLYTDDKESFETEDTESRSDVGTLATVAASGNVFVEQSLDNAFVGYIHSVLQTIQAYIPASASRARIPYDMDVLRSQIPPKPVIGFLETPPTVNKQNQAQSLYSDSLSTINNRFVRLLSASYLRNAKTGAMTIVAPADSGDVLQQIILSRDMLRFRSPIRSSVLLWDIGASEVSRGSGRVFYTSLMKNWASQEFYDPEVVMPLAEFLEDRLPTATSFNDEHLVTVLDSFGLRNLEISTTAFEPVLAVVNAGITKWNNQFAGLMKSAKAARGTASVPAITALLGTDSALLSEQTLGNETIKSALVKITENETLLKTYDFTIVNGLIVAANKTLGRYYYAVAGGVDPALTAKVEHTYKAETLRIERNTITARDANNDFQAAPILNPCKHVKELEKIMNIRRDEDRMLLFEKFLNQFQAGQRGNYVMCGNCGQDLICKHEVLLLNEFLHPGRQQALHKSLLLEYAGPVFEGAYICKSCGQKIQDLEYDTHLEFDDEGRPLVGRNVIGAEEDDETAPMAVLREDAREEIPFDNDADAKIYFVARTLFERCGYAAPVATYKRVVQGTQDFLKQRVPDRATYERMVAAPVPKGAKRAPPPIYDTFFANYQVGIIGAFVVLEIQTSDINVPFPAAGCEYSRAGFPLDGDDPATAGRGALAYVACCVANIIRNDAPWNLTSWSPETQMPKRLVASENAVRLALFSILCISTGKNTPAPLTTVTDTYKEMLRLAKEKETAEVVKASDLDQLPPAFRPMAAPVDRSLLTEGSVQNVKKFEADVVTMPVAQIGPFVKARTNQLNAQLVAQFYKESISSAVIQENSPRSDSVCCFGRLGDVGRIGVGVGSLGLENLSAELVLQSTAAAVVARRDSAAPNCGSHIYVPWSATTRIVDLAELDSAGYYKLFLQYCYRGVRVGGVHEFNVSGVCRWCRYAMPAELLDLTVGDIIETGGRRQRALDILSAKREQIALEGLRRQNIAFDEPAFRLLENAMKNFKAIIPPPPIVTDAFITVLTSLSGTLGILLPSATEGWGAFINAMKTIATENPVDEERSGKLYEFSLAYDSALQTLLKQMTTGLGVTGCDRLLKRAGGMFGIEAVQRGPDAKVGAATELLGKMFDAISVSTDSSVVLRNYIDTFVKEGSQIRYLFTITNPNGSKWFPKISRNHNNLLTTIWTKSFNSVTKAADALREYSQDTIDIIQASLDRFTAWFGTWLTVINTNIRSGIQLTPKEFRLMIQWSLFNGLLALFSETSPIYADATDSSKKVEATKFHMTWICDAILNTIDLIGKYQKTPEQIAEAINARAELEKAYFIKKFDDLDKDLRDIEKRKKALKIGDWAVGTLKNLFSYDADFFEFERGQRAAMGLPEFSTDITGLAEAEPMRAAVQEEGYDHRAPADEDVDY</sequence>
<evidence type="ECO:0000256" key="1">
    <source>
        <dbReference type="SAM" id="MobiDB-lite"/>
    </source>
</evidence>
<reference evidence="2" key="1">
    <citation type="journal article" date="2020" name="Nature">
        <title>Giant virus diversity and host interactions through global metagenomics.</title>
        <authorList>
            <person name="Schulz F."/>
            <person name="Roux S."/>
            <person name="Paez-Espino D."/>
            <person name="Jungbluth S."/>
            <person name="Walsh D.A."/>
            <person name="Denef V.J."/>
            <person name="McMahon K.D."/>
            <person name="Konstantinidis K.T."/>
            <person name="Eloe-Fadrosh E.A."/>
            <person name="Kyrpides N.C."/>
            <person name="Woyke T."/>
        </authorList>
    </citation>
    <scope>NUCLEOTIDE SEQUENCE</scope>
    <source>
        <strain evidence="2">GVMAG-M-3300027963-41</strain>
    </source>
</reference>
<protein>
    <submittedName>
        <fullName evidence="2">Uncharacterized protein</fullName>
    </submittedName>
</protein>
<organism evidence="2">
    <name type="scientific">viral metagenome</name>
    <dbReference type="NCBI Taxonomy" id="1070528"/>
    <lineage>
        <taxon>unclassified sequences</taxon>
        <taxon>metagenomes</taxon>
        <taxon>organismal metagenomes</taxon>
    </lineage>
</organism>
<accession>A0A6C0LMC5</accession>
<feature type="compositionally biased region" description="Low complexity" evidence="1">
    <location>
        <begin position="147"/>
        <end position="164"/>
    </location>
</feature>
<dbReference type="EMBL" id="MN740535">
    <property type="protein sequence ID" value="QHU32076.1"/>
    <property type="molecule type" value="Genomic_DNA"/>
</dbReference>